<dbReference type="Proteomes" id="UP000221538">
    <property type="component" value="Unassembled WGS sequence"/>
</dbReference>
<comment type="caution">
    <text evidence="1">The sequence shown here is derived from an EMBL/GenBank/DDBJ whole genome shotgun (WGS) entry which is preliminary data.</text>
</comment>
<reference evidence="1 2" key="2">
    <citation type="journal article" date="2013" name="Environ. Sci. Technol.">
        <title>The 4-tert-butylphenol-utilizing bacterium Sphingobium fuliginis OMI can degrade bisphenols via phenolic ring hydroxylation and meta-cleavage pathway.</title>
        <authorList>
            <person name="Ogata Y."/>
            <person name="Goda S."/>
            <person name="Toyama T."/>
            <person name="Sei K."/>
            <person name="Ike M."/>
        </authorList>
    </citation>
    <scope>NUCLEOTIDE SEQUENCE [LARGE SCALE GENOMIC DNA]</scope>
    <source>
        <strain evidence="1 2">OMI</strain>
    </source>
</reference>
<dbReference type="RefSeq" id="WP_048574838.1">
    <property type="nucleotide sequence ID" value="NZ_BEWI01000032.1"/>
</dbReference>
<organism evidence="1 2">
    <name type="scientific">Sphingobium fuliginis (strain ATCC 27551)</name>
    <dbReference type="NCBI Taxonomy" id="336203"/>
    <lineage>
        <taxon>Bacteria</taxon>
        <taxon>Pseudomonadati</taxon>
        <taxon>Pseudomonadota</taxon>
        <taxon>Alphaproteobacteria</taxon>
        <taxon>Sphingomonadales</taxon>
        <taxon>Sphingomonadaceae</taxon>
        <taxon>Sphingobium</taxon>
    </lineage>
</organism>
<reference evidence="1 2" key="1">
    <citation type="journal article" date="2013" name="Biodegradation">
        <title>Occurrence of 4-tert-butylphenol (4-t-BP) biodegradation in an aquatic sample caused by the presence of Spirodela polyrrhiza and isolation of a 4-t-BP-utilizing bacterium.</title>
        <authorList>
            <person name="Ogata Y."/>
            <person name="Toyama T."/>
            <person name="Yu N."/>
            <person name="Wang X."/>
            <person name="Sei K."/>
            <person name="Ike M."/>
        </authorList>
    </citation>
    <scope>NUCLEOTIDE SEQUENCE [LARGE SCALE GENOMIC DNA]</scope>
    <source>
        <strain evidence="1 2">OMI</strain>
    </source>
</reference>
<gene>
    <name evidence="1" type="ORF">SFOMI_5109</name>
</gene>
<sequence>MRFFMLPGLAMLAACNPDDVKPPVANNAAGNEEPSAQAARERAVPALPAATAPPTIAMPAFAPQYPASVITAVNSSASGRNVHEVTLETRDDASNIMAFYRDKFSAGGLSKTSDFQSGGTGVLSAAAKDKKASIAITTNGAVNRVIVTYSGD</sequence>
<name>A0A292ZNP8_SPHSA</name>
<proteinExistence type="predicted"/>
<protein>
    <recommendedName>
        <fullName evidence="3">Lipoprotein</fullName>
    </recommendedName>
</protein>
<evidence type="ECO:0008006" key="3">
    <source>
        <dbReference type="Google" id="ProtNLM"/>
    </source>
</evidence>
<evidence type="ECO:0000313" key="1">
    <source>
        <dbReference type="EMBL" id="GAY24529.1"/>
    </source>
</evidence>
<dbReference type="EMBL" id="BEWI01000032">
    <property type="protein sequence ID" value="GAY24529.1"/>
    <property type="molecule type" value="Genomic_DNA"/>
</dbReference>
<dbReference type="AlphaFoldDB" id="A0A292ZNP8"/>
<evidence type="ECO:0000313" key="2">
    <source>
        <dbReference type="Proteomes" id="UP000221538"/>
    </source>
</evidence>
<dbReference type="PROSITE" id="PS51257">
    <property type="entry name" value="PROKAR_LIPOPROTEIN"/>
    <property type="match status" value="1"/>
</dbReference>
<accession>A0A292ZNP8</accession>